<keyword evidence="1" id="KW-0732">Signal</keyword>
<dbReference type="RefSeq" id="XP_030070914.1">
    <property type="nucleotide sequence ID" value="XM_030215054.1"/>
</dbReference>
<protein>
    <submittedName>
        <fullName evidence="4">WAP four-disulfide core domain protein 2-like</fullName>
    </submittedName>
</protein>
<name>A0A6P7Z5A7_9AMPH</name>
<dbReference type="Gene3D" id="4.10.75.10">
    <property type="entry name" value="Elafin-like"/>
    <property type="match status" value="3"/>
</dbReference>
<proteinExistence type="predicted"/>
<feature type="chain" id="PRO_5028477889" evidence="1">
    <location>
        <begin position="23"/>
        <end position="187"/>
    </location>
</feature>
<evidence type="ECO:0000256" key="1">
    <source>
        <dbReference type="SAM" id="SignalP"/>
    </source>
</evidence>
<keyword evidence="3" id="KW-1185">Reference proteome</keyword>
<dbReference type="GeneID" id="115477919"/>
<gene>
    <name evidence="4" type="primary">LOC115477919</name>
</gene>
<organism evidence="3 4">
    <name type="scientific">Microcaecilia unicolor</name>
    <dbReference type="NCBI Taxonomy" id="1415580"/>
    <lineage>
        <taxon>Eukaryota</taxon>
        <taxon>Metazoa</taxon>
        <taxon>Chordata</taxon>
        <taxon>Craniata</taxon>
        <taxon>Vertebrata</taxon>
        <taxon>Euteleostomi</taxon>
        <taxon>Amphibia</taxon>
        <taxon>Gymnophiona</taxon>
        <taxon>Siphonopidae</taxon>
        <taxon>Microcaecilia</taxon>
    </lineage>
</organism>
<feature type="domain" description="WAP" evidence="2">
    <location>
        <begin position="73"/>
        <end position="124"/>
    </location>
</feature>
<feature type="domain" description="WAP" evidence="2">
    <location>
        <begin position="130"/>
        <end position="180"/>
    </location>
</feature>
<dbReference type="Pfam" id="PF00095">
    <property type="entry name" value="WAP"/>
    <property type="match status" value="3"/>
</dbReference>
<dbReference type="GO" id="GO:0005615">
    <property type="term" value="C:extracellular space"/>
    <property type="evidence" value="ECO:0007669"/>
    <property type="project" value="TreeGrafter"/>
</dbReference>
<dbReference type="GO" id="GO:0004867">
    <property type="term" value="F:serine-type endopeptidase inhibitor activity"/>
    <property type="evidence" value="ECO:0007669"/>
    <property type="project" value="TreeGrafter"/>
</dbReference>
<evidence type="ECO:0000259" key="2">
    <source>
        <dbReference type="PROSITE" id="PS51390"/>
    </source>
</evidence>
<accession>A0A6P7Z5A7</accession>
<dbReference type="InterPro" id="IPR036645">
    <property type="entry name" value="Elafin-like_sf"/>
</dbReference>
<dbReference type="InParanoid" id="A0A6P7Z5A7"/>
<dbReference type="OrthoDB" id="6060011at2759"/>
<dbReference type="SMART" id="SM00217">
    <property type="entry name" value="WAP"/>
    <property type="match status" value="3"/>
</dbReference>
<dbReference type="PANTHER" id="PTHR19441">
    <property type="entry name" value="WHEY ACDIC PROTEIN WAP"/>
    <property type="match status" value="1"/>
</dbReference>
<reference evidence="4" key="1">
    <citation type="submission" date="2025-08" db="UniProtKB">
        <authorList>
            <consortium name="RefSeq"/>
        </authorList>
    </citation>
    <scope>IDENTIFICATION</scope>
</reference>
<dbReference type="AlphaFoldDB" id="A0A6P7Z5A7"/>
<evidence type="ECO:0000313" key="4">
    <source>
        <dbReference type="RefSeq" id="XP_030070914.1"/>
    </source>
</evidence>
<dbReference type="InterPro" id="IPR050514">
    <property type="entry name" value="WAP_four-disulfide_core"/>
</dbReference>
<dbReference type="PROSITE" id="PS51390">
    <property type="entry name" value="WAP"/>
    <property type="match status" value="3"/>
</dbReference>
<dbReference type="KEGG" id="muo:115477919"/>
<sequence length="187" mass="20612">MKTSGGAFLFVVFLTLWTALQSENPGMCPVPNEYGLGRCSTACTHDIQCSKDKKCCKTACGGTACRKPFFPNRSEKPGRCPDPDEYGELGFGICEEMCIQDTECSGDLKCCKTACGVTSCLKPQTFPNRPASNRGRCPYNWKPCRTPFFPSVSQCQGDWQCQMNQKCCSVGCDKQCVNIWAGLPIEY</sequence>
<dbReference type="InterPro" id="IPR008197">
    <property type="entry name" value="WAP_dom"/>
</dbReference>
<dbReference type="SUPFAM" id="SSF57256">
    <property type="entry name" value="Elafin-like"/>
    <property type="match status" value="3"/>
</dbReference>
<dbReference type="FunCoup" id="A0A6P7Z5A7">
    <property type="interactions" value="165"/>
</dbReference>
<evidence type="ECO:0000313" key="3">
    <source>
        <dbReference type="Proteomes" id="UP000515156"/>
    </source>
</evidence>
<dbReference type="PANTHER" id="PTHR19441:SF95">
    <property type="entry name" value="PERLWAPIN ISOFORM X1"/>
    <property type="match status" value="1"/>
</dbReference>
<dbReference type="Proteomes" id="UP000515156">
    <property type="component" value="Chromosome 9"/>
</dbReference>
<feature type="domain" description="WAP" evidence="2">
    <location>
        <begin position="21"/>
        <end position="69"/>
    </location>
</feature>
<feature type="signal peptide" evidence="1">
    <location>
        <begin position="1"/>
        <end position="22"/>
    </location>
</feature>